<dbReference type="AlphaFoldDB" id="A0A2I0W0L5"/>
<sequence length="50" mass="5751">MRYLEALNVPLAGTPVVTFWEGELTDAKNYTFYIGELLPFWEGELIDAKK</sequence>
<dbReference type="Proteomes" id="UP000233837">
    <property type="component" value="Unassembled WGS sequence"/>
</dbReference>
<organism evidence="1 2">
    <name type="scientific">Dendrobium catenatum</name>
    <dbReference type="NCBI Taxonomy" id="906689"/>
    <lineage>
        <taxon>Eukaryota</taxon>
        <taxon>Viridiplantae</taxon>
        <taxon>Streptophyta</taxon>
        <taxon>Embryophyta</taxon>
        <taxon>Tracheophyta</taxon>
        <taxon>Spermatophyta</taxon>
        <taxon>Magnoliopsida</taxon>
        <taxon>Liliopsida</taxon>
        <taxon>Asparagales</taxon>
        <taxon>Orchidaceae</taxon>
        <taxon>Epidendroideae</taxon>
        <taxon>Malaxideae</taxon>
        <taxon>Dendrobiinae</taxon>
        <taxon>Dendrobium</taxon>
    </lineage>
</organism>
<reference evidence="1 2" key="2">
    <citation type="journal article" date="2017" name="Nature">
        <title>The Apostasia genome and the evolution of orchids.</title>
        <authorList>
            <person name="Zhang G.Q."/>
            <person name="Liu K.W."/>
            <person name="Li Z."/>
            <person name="Lohaus R."/>
            <person name="Hsiao Y.Y."/>
            <person name="Niu S.C."/>
            <person name="Wang J.Y."/>
            <person name="Lin Y.C."/>
            <person name="Xu Q."/>
            <person name="Chen L.J."/>
            <person name="Yoshida K."/>
            <person name="Fujiwara S."/>
            <person name="Wang Z.W."/>
            <person name="Zhang Y.Q."/>
            <person name="Mitsuda N."/>
            <person name="Wang M."/>
            <person name="Liu G.H."/>
            <person name="Pecoraro L."/>
            <person name="Huang H.X."/>
            <person name="Xiao X.J."/>
            <person name="Lin M."/>
            <person name="Wu X.Y."/>
            <person name="Wu W.L."/>
            <person name="Chen Y.Y."/>
            <person name="Chang S.B."/>
            <person name="Sakamoto S."/>
            <person name="Ohme-Takagi M."/>
            <person name="Yagi M."/>
            <person name="Zeng S.J."/>
            <person name="Shen C.Y."/>
            <person name="Yeh C.M."/>
            <person name="Luo Y.B."/>
            <person name="Tsai W.C."/>
            <person name="Van de Peer Y."/>
            <person name="Liu Z.J."/>
        </authorList>
    </citation>
    <scope>NUCLEOTIDE SEQUENCE [LARGE SCALE GENOMIC DNA]</scope>
    <source>
        <tissue evidence="1">The whole plant</tissue>
    </source>
</reference>
<evidence type="ECO:0000313" key="2">
    <source>
        <dbReference type="Proteomes" id="UP000233837"/>
    </source>
</evidence>
<accession>A0A2I0W0L5</accession>
<name>A0A2I0W0L5_9ASPA</name>
<dbReference type="EMBL" id="KZ503041">
    <property type="protein sequence ID" value="PKU69188.1"/>
    <property type="molecule type" value="Genomic_DNA"/>
</dbReference>
<protein>
    <submittedName>
        <fullName evidence="1">Uncharacterized protein</fullName>
    </submittedName>
</protein>
<gene>
    <name evidence="1" type="ORF">MA16_Dca002458</name>
</gene>
<keyword evidence="2" id="KW-1185">Reference proteome</keyword>
<proteinExistence type="predicted"/>
<evidence type="ECO:0000313" key="1">
    <source>
        <dbReference type="EMBL" id="PKU69188.1"/>
    </source>
</evidence>
<reference evidence="1 2" key="1">
    <citation type="journal article" date="2016" name="Sci. Rep.">
        <title>The Dendrobium catenatum Lindl. genome sequence provides insights into polysaccharide synthase, floral development and adaptive evolution.</title>
        <authorList>
            <person name="Zhang G.Q."/>
            <person name="Xu Q."/>
            <person name="Bian C."/>
            <person name="Tsai W.C."/>
            <person name="Yeh C.M."/>
            <person name="Liu K.W."/>
            <person name="Yoshida K."/>
            <person name="Zhang L.S."/>
            <person name="Chang S.B."/>
            <person name="Chen F."/>
            <person name="Shi Y."/>
            <person name="Su Y.Y."/>
            <person name="Zhang Y.Q."/>
            <person name="Chen L.J."/>
            <person name="Yin Y."/>
            <person name="Lin M."/>
            <person name="Huang H."/>
            <person name="Deng H."/>
            <person name="Wang Z.W."/>
            <person name="Zhu S.L."/>
            <person name="Zhao X."/>
            <person name="Deng C."/>
            <person name="Niu S.C."/>
            <person name="Huang J."/>
            <person name="Wang M."/>
            <person name="Liu G.H."/>
            <person name="Yang H.J."/>
            <person name="Xiao X.J."/>
            <person name="Hsiao Y.Y."/>
            <person name="Wu W.L."/>
            <person name="Chen Y.Y."/>
            <person name="Mitsuda N."/>
            <person name="Ohme-Takagi M."/>
            <person name="Luo Y.B."/>
            <person name="Van de Peer Y."/>
            <person name="Liu Z.J."/>
        </authorList>
    </citation>
    <scope>NUCLEOTIDE SEQUENCE [LARGE SCALE GENOMIC DNA]</scope>
    <source>
        <tissue evidence="1">The whole plant</tissue>
    </source>
</reference>